<sequence length="80" mass="8546">MRQKSHGPAAVTLAKGLSARASKADVSTLDDDQPIALQHGRGGNADLPRRAAVRFNRPEFYLKIDGLSGARPALRGKKPV</sequence>
<evidence type="ECO:0000256" key="1">
    <source>
        <dbReference type="SAM" id="MobiDB-lite"/>
    </source>
</evidence>
<gene>
    <name evidence="2" type="ORF">ABI_28470</name>
</gene>
<reference evidence="3" key="1">
    <citation type="submission" date="2011-03" db="EMBL/GenBank/DDBJ databases">
        <title>Draft genome sequence of Brevundimonas diminuta.</title>
        <authorList>
            <person name="Brown P.J.B."/>
            <person name="Buechlein A."/>
            <person name="Hemmerich C."/>
            <person name="Brun Y.V."/>
        </authorList>
    </citation>
    <scope>NUCLEOTIDE SEQUENCE [LARGE SCALE GENOMIC DNA]</scope>
    <source>
        <strain evidence="3">C19</strain>
    </source>
</reference>
<dbReference type="RefSeq" id="WP_006273633.1">
    <property type="nucleotide sequence ID" value="NZ_GL883078.1"/>
</dbReference>
<dbReference type="Proteomes" id="UP000006512">
    <property type="component" value="Unassembled WGS sequence"/>
</dbReference>
<organism evidence="2 3">
    <name type="scientific">Asticcacaulis biprosthecium C19</name>
    <dbReference type="NCBI Taxonomy" id="715226"/>
    <lineage>
        <taxon>Bacteria</taxon>
        <taxon>Pseudomonadati</taxon>
        <taxon>Pseudomonadota</taxon>
        <taxon>Alphaproteobacteria</taxon>
        <taxon>Caulobacterales</taxon>
        <taxon>Caulobacteraceae</taxon>
        <taxon>Asticcacaulis</taxon>
    </lineage>
</organism>
<dbReference type="AlphaFoldDB" id="F4QMJ0"/>
<dbReference type="EMBL" id="GL883078">
    <property type="protein sequence ID" value="EGF91431.1"/>
    <property type="molecule type" value="Genomic_DNA"/>
</dbReference>
<evidence type="ECO:0000313" key="2">
    <source>
        <dbReference type="EMBL" id="EGF91431.1"/>
    </source>
</evidence>
<dbReference type="HOGENOM" id="CLU_2582102_0_0_5"/>
<protein>
    <submittedName>
        <fullName evidence="2">Uncharacterized protein</fullName>
    </submittedName>
</protein>
<proteinExistence type="predicted"/>
<dbReference type="OrthoDB" id="7173953at2"/>
<name>F4QMJ0_9CAUL</name>
<evidence type="ECO:0000313" key="3">
    <source>
        <dbReference type="Proteomes" id="UP000006512"/>
    </source>
</evidence>
<keyword evidence="3" id="KW-1185">Reference proteome</keyword>
<feature type="region of interest" description="Disordered" evidence="1">
    <location>
        <begin position="24"/>
        <end position="46"/>
    </location>
</feature>
<accession>F4QMJ0</accession>